<name>A0ABU6R1P5_9FABA</name>
<comment type="caution">
    <text evidence="3">The sequence shown here is derived from an EMBL/GenBank/DDBJ whole genome shotgun (WGS) entry which is preliminary data.</text>
</comment>
<evidence type="ECO:0000313" key="3">
    <source>
        <dbReference type="EMBL" id="MED6117806.1"/>
    </source>
</evidence>
<evidence type="ECO:0000256" key="2">
    <source>
        <dbReference type="SAM" id="SignalP"/>
    </source>
</evidence>
<gene>
    <name evidence="3" type="primary">SCP1_6</name>
    <name evidence="3" type="ORF">PIB30_113289</name>
</gene>
<feature type="chain" id="PRO_5045569806" evidence="2">
    <location>
        <begin position="27"/>
        <end position="167"/>
    </location>
</feature>
<dbReference type="PANTHER" id="PTHR11802:SF470">
    <property type="entry name" value="CARBOXYPEPTIDASE"/>
    <property type="match status" value="1"/>
</dbReference>
<keyword evidence="4" id="KW-1185">Reference proteome</keyword>
<proteinExistence type="inferred from homology"/>
<dbReference type="Pfam" id="PF00450">
    <property type="entry name" value="Peptidase_S10"/>
    <property type="match status" value="1"/>
</dbReference>
<reference evidence="3 4" key="1">
    <citation type="journal article" date="2023" name="Plants (Basel)">
        <title>Bridging the Gap: Combining Genomics and Transcriptomics Approaches to Understand Stylosanthes scabra, an Orphan Legume from the Brazilian Caatinga.</title>
        <authorList>
            <person name="Ferreira-Neto J.R.C."/>
            <person name="da Silva M.D."/>
            <person name="Binneck E."/>
            <person name="de Melo N.F."/>
            <person name="da Silva R.H."/>
            <person name="de Melo A.L.T.M."/>
            <person name="Pandolfi V."/>
            <person name="Bustamante F.O."/>
            <person name="Brasileiro-Vidal A.C."/>
            <person name="Benko-Iseppon A.M."/>
        </authorList>
    </citation>
    <scope>NUCLEOTIDE SEQUENCE [LARGE SCALE GENOMIC DNA]</scope>
    <source>
        <tissue evidence="3">Leaves</tissue>
    </source>
</reference>
<feature type="non-terminal residue" evidence="3">
    <location>
        <position position="167"/>
    </location>
</feature>
<dbReference type="PROSITE" id="PS51257">
    <property type="entry name" value="PROKAR_LIPOPROTEIN"/>
    <property type="match status" value="1"/>
</dbReference>
<dbReference type="EMBL" id="JASCZI010008992">
    <property type="protein sequence ID" value="MED6117806.1"/>
    <property type="molecule type" value="Genomic_DNA"/>
</dbReference>
<evidence type="ECO:0000313" key="4">
    <source>
        <dbReference type="Proteomes" id="UP001341840"/>
    </source>
</evidence>
<feature type="signal peptide" evidence="2">
    <location>
        <begin position="1"/>
        <end position="26"/>
    </location>
</feature>
<dbReference type="SUPFAM" id="SSF53474">
    <property type="entry name" value="alpha/beta-Hydrolases"/>
    <property type="match status" value="1"/>
</dbReference>
<keyword evidence="2" id="KW-0732">Signal</keyword>
<evidence type="ECO:0000256" key="1">
    <source>
        <dbReference type="ARBA" id="ARBA00009431"/>
    </source>
</evidence>
<dbReference type="Proteomes" id="UP001341840">
    <property type="component" value="Unassembled WGS sequence"/>
</dbReference>
<sequence>MKNTSALCSCLLVLVSLLGLFSCCKANQVDRLDELINSRSSGNHPPDTLSWTKEDAYKSYYYSSPVVPSQEGQKLADKITALPGQPYYGSSFDQYAGYVTVDPKAGRELFYYFAESPTQSEQNPLVLWLNGGPGCSSVGYGAFEELGPFRVNPDGQTLYRNQFSWNE</sequence>
<comment type="similarity">
    <text evidence="1">Belongs to the peptidase S10 family.</text>
</comment>
<protein>
    <submittedName>
        <fullName evidence="3">Calponin</fullName>
    </submittedName>
</protein>
<dbReference type="InterPro" id="IPR001563">
    <property type="entry name" value="Peptidase_S10"/>
</dbReference>
<dbReference type="PANTHER" id="PTHR11802">
    <property type="entry name" value="SERINE PROTEASE FAMILY S10 SERINE CARBOXYPEPTIDASE"/>
    <property type="match status" value="1"/>
</dbReference>
<dbReference type="InterPro" id="IPR029058">
    <property type="entry name" value="AB_hydrolase_fold"/>
</dbReference>
<organism evidence="3 4">
    <name type="scientific">Stylosanthes scabra</name>
    <dbReference type="NCBI Taxonomy" id="79078"/>
    <lineage>
        <taxon>Eukaryota</taxon>
        <taxon>Viridiplantae</taxon>
        <taxon>Streptophyta</taxon>
        <taxon>Embryophyta</taxon>
        <taxon>Tracheophyta</taxon>
        <taxon>Spermatophyta</taxon>
        <taxon>Magnoliopsida</taxon>
        <taxon>eudicotyledons</taxon>
        <taxon>Gunneridae</taxon>
        <taxon>Pentapetalae</taxon>
        <taxon>rosids</taxon>
        <taxon>fabids</taxon>
        <taxon>Fabales</taxon>
        <taxon>Fabaceae</taxon>
        <taxon>Papilionoideae</taxon>
        <taxon>50 kb inversion clade</taxon>
        <taxon>dalbergioids sensu lato</taxon>
        <taxon>Dalbergieae</taxon>
        <taxon>Pterocarpus clade</taxon>
        <taxon>Stylosanthes</taxon>
    </lineage>
</organism>
<dbReference type="Gene3D" id="3.40.50.1820">
    <property type="entry name" value="alpha/beta hydrolase"/>
    <property type="match status" value="1"/>
</dbReference>
<accession>A0ABU6R1P5</accession>